<name>A0A9Q1FCS0_SYNKA</name>
<dbReference type="Proteomes" id="UP001152622">
    <property type="component" value="Chromosome 6"/>
</dbReference>
<sequence length="190" mass="21178">MVNVCTIVTGRTLNAHKAFVDNLAFKIHLTEVTLDECDVILEFCPISSRPGTDIDAALGKIPADKPVILVVMHHISDPNHRLYPSSNFVTQSNVFTVDCLFHEAKGFFKSTANDTAVEQTLEHMRKYAKERPPPAQKPAENSPQNPHPAPDVTPTQQGENKVPPENITAWGKFWNNVVRRWNPWSSGSVV</sequence>
<dbReference type="PANTHER" id="PTHR34488:SF1">
    <property type="entry name" value="SI:CH211-245H14.1-RELATED"/>
    <property type="match status" value="1"/>
</dbReference>
<comment type="caution">
    <text evidence="2">The sequence shown here is derived from an EMBL/GenBank/DDBJ whole genome shotgun (WGS) entry which is preliminary data.</text>
</comment>
<dbReference type="OrthoDB" id="8446971at2759"/>
<accession>A0A9Q1FCS0</accession>
<evidence type="ECO:0000256" key="1">
    <source>
        <dbReference type="SAM" id="MobiDB-lite"/>
    </source>
</evidence>
<keyword evidence="3" id="KW-1185">Reference proteome</keyword>
<proteinExistence type="predicted"/>
<feature type="region of interest" description="Disordered" evidence="1">
    <location>
        <begin position="127"/>
        <end position="166"/>
    </location>
</feature>
<reference evidence="2" key="1">
    <citation type="journal article" date="2023" name="Science">
        <title>Genome structures resolve the early diversification of teleost fishes.</title>
        <authorList>
            <person name="Parey E."/>
            <person name="Louis A."/>
            <person name="Montfort J."/>
            <person name="Bouchez O."/>
            <person name="Roques C."/>
            <person name="Iampietro C."/>
            <person name="Lluch J."/>
            <person name="Castinel A."/>
            <person name="Donnadieu C."/>
            <person name="Desvignes T."/>
            <person name="Floi Bucao C."/>
            <person name="Jouanno E."/>
            <person name="Wen M."/>
            <person name="Mejri S."/>
            <person name="Dirks R."/>
            <person name="Jansen H."/>
            <person name="Henkel C."/>
            <person name="Chen W.J."/>
            <person name="Zahm M."/>
            <person name="Cabau C."/>
            <person name="Klopp C."/>
            <person name="Thompson A.W."/>
            <person name="Robinson-Rechavi M."/>
            <person name="Braasch I."/>
            <person name="Lecointre G."/>
            <person name="Bobe J."/>
            <person name="Postlethwait J.H."/>
            <person name="Berthelot C."/>
            <person name="Roest Crollius H."/>
            <person name="Guiguen Y."/>
        </authorList>
    </citation>
    <scope>NUCLEOTIDE SEQUENCE</scope>
    <source>
        <strain evidence="2">WJC10195</strain>
    </source>
</reference>
<dbReference type="AlphaFoldDB" id="A0A9Q1FCS0"/>
<evidence type="ECO:0000313" key="2">
    <source>
        <dbReference type="EMBL" id="KAJ8355806.1"/>
    </source>
</evidence>
<organism evidence="2 3">
    <name type="scientific">Synaphobranchus kaupii</name>
    <name type="common">Kaup's arrowtooth eel</name>
    <dbReference type="NCBI Taxonomy" id="118154"/>
    <lineage>
        <taxon>Eukaryota</taxon>
        <taxon>Metazoa</taxon>
        <taxon>Chordata</taxon>
        <taxon>Craniata</taxon>
        <taxon>Vertebrata</taxon>
        <taxon>Euteleostomi</taxon>
        <taxon>Actinopterygii</taxon>
        <taxon>Neopterygii</taxon>
        <taxon>Teleostei</taxon>
        <taxon>Anguilliformes</taxon>
        <taxon>Synaphobranchidae</taxon>
        <taxon>Synaphobranchus</taxon>
    </lineage>
</organism>
<dbReference type="EMBL" id="JAINUF010000006">
    <property type="protein sequence ID" value="KAJ8355806.1"/>
    <property type="molecule type" value="Genomic_DNA"/>
</dbReference>
<dbReference type="PANTHER" id="PTHR34488">
    <property type="entry name" value="SI:CH211-245H14.1-RELATED"/>
    <property type="match status" value="1"/>
</dbReference>
<protein>
    <submittedName>
        <fullName evidence="2">Uncharacterized protein</fullName>
    </submittedName>
</protein>
<evidence type="ECO:0000313" key="3">
    <source>
        <dbReference type="Proteomes" id="UP001152622"/>
    </source>
</evidence>
<gene>
    <name evidence="2" type="ORF">SKAU_G00186000</name>
</gene>